<name>A0ABX7MYS3_9BACT</name>
<dbReference type="Proteomes" id="UP000663090">
    <property type="component" value="Chromosome"/>
</dbReference>
<evidence type="ECO:0000256" key="2">
    <source>
        <dbReference type="SAM" id="MobiDB-lite"/>
    </source>
</evidence>
<evidence type="ECO:0000313" key="3">
    <source>
        <dbReference type="EMBL" id="QSQ11585.1"/>
    </source>
</evidence>
<evidence type="ECO:0000256" key="1">
    <source>
        <dbReference type="SAM" id="Coils"/>
    </source>
</evidence>
<dbReference type="PROSITE" id="PS51257">
    <property type="entry name" value="PROKAR_LIPOPROTEIN"/>
    <property type="match status" value="1"/>
</dbReference>
<feature type="coiled-coil region" evidence="1">
    <location>
        <begin position="25"/>
        <end position="52"/>
    </location>
</feature>
<keyword evidence="1" id="KW-0175">Coiled coil</keyword>
<proteinExistence type="predicted"/>
<accession>A0ABX7MYS3</accession>
<feature type="region of interest" description="Disordered" evidence="2">
    <location>
        <begin position="99"/>
        <end position="128"/>
    </location>
</feature>
<keyword evidence="4" id="KW-1185">Reference proteome</keyword>
<sequence length="128" mass="14367">MGMQRWLGLLVGVGVVVTTGCSMPSDEARARLAALEAEAEQMDAVLDNVEERLLGNQAMLQTWQELGRRHQEVTQLHCQTSDAHMLARLKHYEKMEERVRQSRRRSSVAAVDTVLTSGKVPKRQRGAN</sequence>
<protein>
    <recommendedName>
        <fullName evidence="5">Lipoprotein</fullName>
    </recommendedName>
</protein>
<organism evidence="3 4">
    <name type="scientific">Myxococcus landrumensis</name>
    <dbReference type="NCBI Taxonomy" id="2813577"/>
    <lineage>
        <taxon>Bacteria</taxon>
        <taxon>Pseudomonadati</taxon>
        <taxon>Myxococcota</taxon>
        <taxon>Myxococcia</taxon>
        <taxon>Myxococcales</taxon>
        <taxon>Cystobacterineae</taxon>
        <taxon>Myxococcaceae</taxon>
        <taxon>Myxococcus</taxon>
    </lineage>
</organism>
<evidence type="ECO:0000313" key="4">
    <source>
        <dbReference type="Proteomes" id="UP000663090"/>
    </source>
</evidence>
<gene>
    <name evidence="3" type="ORF">JY572_24690</name>
</gene>
<reference evidence="3 4" key="1">
    <citation type="submission" date="2021-02" db="EMBL/GenBank/DDBJ databases">
        <title>De Novo genome assembly of isolated myxobacteria.</title>
        <authorList>
            <person name="Stevens D.C."/>
        </authorList>
    </citation>
    <scope>NUCLEOTIDE SEQUENCE [LARGE SCALE GENOMIC DNA]</scope>
    <source>
        <strain evidence="3 4">SCHIC003</strain>
    </source>
</reference>
<dbReference type="EMBL" id="CP071091">
    <property type="protein sequence ID" value="QSQ11585.1"/>
    <property type="molecule type" value="Genomic_DNA"/>
</dbReference>
<evidence type="ECO:0008006" key="5">
    <source>
        <dbReference type="Google" id="ProtNLM"/>
    </source>
</evidence>